<name>A0A6A6UEG5_9PEZI</name>
<keyword evidence="3" id="KW-1185">Reference proteome</keyword>
<proteinExistence type="predicted"/>
<evidence type="ECO:0000313" key="2">
    <source>
        <dbReference type="EMBL" id="KAF2670709.1"/>
    </source>
</evidence>
<protein>
    <submittedName>
        <fullName evidence="2">Uncharacterized protein</fullName>
    </submittedName>
</protein>
<sequence length="369" mass="42708">MAVSISQPHSSWAFGYTNSHDMLVERYCSRLSLTANEIQTLGINRSAPTILSNKRSVSRLHGSHDAANTGHNSCPYNGYFHGWRNGKNINNRKHHLNWFEFGNTQKQLYLTTIILLQYFTRLLVSSEMATPSGTQGERKPPKEDYDSVKIHNEFHRYIDLMKYCTNGIGLPDPGQIQPGGLKIVFMLYYTGVQALIDEFTETNSNWDREETPDKIFSYIRDLRRLKEDFNKEWEERVKDLYFNIERGNAKSFRNIVVFTHFLPWLKEPGAPKGKSDWMAWADATDRANDKDVERKMQDAFRSLNAWFIDESMTSKWSIPQQHAILALVDYRKSFSQQAIFGEKEAEQPVPAEQSASSPMRRRNSMGFPN</sequence>
<evidence type="ECO:0000313" key="3">
    <source>
        <dbReference type="Proteomes" id="UP000799302"/>
    </source>
</evidence>
<reference evidence="2" key="1">
    <citation type="journal article" date="2020" name="Stud. Mycol.">
        <title>101 Dothideomycetes genomes: a test case for predicting lifestyles and emergence of pathogens.</title>
        <authorList>
            <person name="Haridas S."/>
            <person name="Albert R."/>
            <person name="Binder M."/>
            <person name="Bloem J."/>
            <person name="Labutti K."/>
            <person name="Salamov A."/>
            <person name="Andreopoulos B."/>
            <person name="Baker S."/>
            <person name="Barry K."/>
            <person name="Bills G."/>
            <person name="Bluhm B."/>
            <person name="Cannon C."/>
            <person name="Castanera R."/>
            <person name="Culley D."/>
            <person name="Daum C."/>
            <person name="Ezra D."/>
            <person name="Gonzalez J."/>
            <person name="Henrissat B."/>
            <person name="Kuo A."/>
            <person name="Liang C."/>
            <person name="Lipzen A."/>
            <person name="Lutzoni F."/>
            <person name="Magnuson J."/>
            <person name="Mondo S."/>
            <person name="Nolan M."/>
            <person name="Ohm R."/>
            <person name="Pangilinan J."/>
            <person name="Park H.-J."/>
            <person name="Ramirez L."/>
            <person name="Alfaro M."/>
            <person name="Sun H."/>
            <person name="Tritt A."/>
            <person name="Yoshinaga Y."/>
            <person name="Zwiers L.-H."/>
            <person name="Turgeon B."/>
            <person name="Goodwin S."/>
            <person name="Spatafora J."/>
            <person name="Crous P."/>
            <person name="Grigoriev I."/>
        </authorList>
    </citation>
    <scope>NUCLEOTIDE SEQUENCE</scope>
    <source>
        <strain evidence="2">CBS 115976</strain>
    </source>
</reference>
<feature type="region of interest" description="Disordered" evidence="1">
    <location>
        <begin position="341"/>
        <end position="369"/>
    </location>
</feature>
<gene>
    <name evidence="2" type="ORF">BT63DRAFT_199516</name>
</gene>
<accession>A0A6A6UEG5</accession>
<organism evidence="2 3">
    <name type="scientific">Microthyrium microscopicum</name>
    <dbReference type="NCBI Taxonomy" id="703497"/>
    <lineage>
        <taxon>Eukaryota</taxon>
        <taxon>Fungi</taxon>
        <taxon>Dikarya</taxon>
        <taxon>Ascomycota</taxon>
        <taxon>Pezizomycotina</taxon>
        <taxon>Dothideomycetes</taxon>
        <taxon>Dothideomycetes incertae sedis</taxon>
        <taxon>Microthyriales</taxon>
        <taxon>Microthyriaceae</taxon>
        <taxon>Microthyrium</taxon>
    </lineage>
</organism>
<dbReference type="AlphaFoldDB" id="A0A6A6UEG5"/>
<evidence type="ECO:0000256" key="1">
    <source>
        <dbReference type="SAM" id="MobiDB-lite"/>
    </source>
</evidence>
<dbReference type="EMBL" id="MU004233">
    <property type="protein sequence ID" value="KAF2670709.1"/>
    <property type="molecule type" value="Genomic_DNA"/>
</dbReference>
<dbReference type="Proteomes" id="UP000799302">
    <property type="component" value="Unassembled WGS sequence"/>
</dbReference>